<reference evidence="1" key="1">
    <citation type="submission" date="2023-07" db="EMBL/GenBank/DDBJ databases">
        <title>Sequencing the genomes of 1000 actinobacteria strains.</title>
        <authorList>
            <person name="Klenk H.-P."/>
        </authorList>
    </citation>
    <scope>NUCLEOTIDE SEQUENCE</scope>
    <source>
        <strain evidence="1">DSM 45977</strain>
    </source>
</reference>
<dbReference type="EMBL" id="JAVDXW010000001">
    <property type="protein sequence ID" value="MDR7303666.1"/>
    <property type="molecule type" value="Genomic_DNA"/>
</dbReference>
<dbReference type="Proteomes" id="UP001180845">
    <property type="component" value="Unassembled WGS sequence"/>
</dbReference>
<dbReference type="RefSeq" id="WP_310276130.1">
    <property type="nucleotide sequence ID" value="NZ_JAVDXW010000001.1"/>
</dbReference>
<protein>
    <submittedName>
        <fullName evidence="1">Pimeloyl-ACP methyl ester carboxylesterase</fullName>
    </submittedName>
</protein>
<evidence type="ECO:0000313" key="2">
    <source>
        <dbReference type="Proteomes" id="UP001180845"/>
    </source>
</evidence>
<name>A0AAE3ZEW1_9ACTN</name>
<dbReference type="Pfam" id="PF06500">
    <property type="entry name" value="FrsA-like"/>
    <property type="match status" value="1"/>
</dbReference>
<accession>A0AAE3ZEW1</accession>
<dbReference type="AlphaFoldDB" id="A0AAE3ZEW1"/>
<comment type="caution">
    <text evidence="1">The sequence shown here is derived from an EMBL/GenBank/DDBJ whole genome shotgun (WGS) entry which is preliminary data.</text>
</comment>
<dbReference type="InterPro" id="IPR010520">
    <property type="entry name" value="FrsA-like"/>
</dbReference>
<sequence length="343" mass="38733">MNHIGELKKFASVHSKLLNIPDDLWEEVLDRISHDRDGAPRSWVYEWSSVGDAYRADGDNLAACNCYTMARFPFVDGAARQEALRRAVESFDEWRSNRSEIGRLDLELAEPKGRVRCLTNGLSATRPRPLLLFMGGIVSLKEQWAPLLELADQLGLAMVITEMPGVGENTVRYERDSWRMLPRILDALASHADVARTFAIANSFSGHLALRCAIEEPRIRGVISNAAPISDFFTDVDWRTQLPRVTIDTLAHLLGTSPENLSSELDGWALTPEELAALRIPVAYMASTQDEITPPSEIHHLRDHVHNLRTRVLDDVHASPGHLQETREWLFDSLTRMRQEQQV</sequence>
<dbReference type="InterPro" id="IPR029058">
    <property type="entry name" value="AB_hydrolase_fold"/>
</dbReference>
<dbReference type="Gene3D" id="3.40.50.1820">
    <property type="entry name" value="alpha/beta hydrolase"/>
    <property type="match status" value="1"/>
</dbReference>
<keyword evidence="2" id="KW-1185">Reference proteome</keyword>
<gene>
    <name evidence="1" type="ORF">JOF55_003847</name>
</gene>
<dbReference type="SUPFAM" id="SSF53474">
    <property type="entry name" value="alpha/beta-Hydrolases"/>
    <property type="match status" value="1"/>
</dbReference>
<evidence type="ECO:0000313" key="1">
    <source>
        <dbReference type="EMBL" id="MDR7303666.1"/>
    </source>
</evidence>
<organism evidence="1 2">
    <name type="scientific">Haloactinomyces albus</name>
    <dbReference type="NCBI Taxonomy" id="1352928"/>
    <lineage>
        <taxon>Bacteria</taxon>
        <taxon>Bacillati</taxon>
        <taxon>Actinomycetota</taxon>
        <taxon>Actinomycetes</taxon>
        <taxon>Actinopolysporales</taxon>
        <taxon>Actinopolysporaceae</taxon>
        <taxon>Haloactinomyces</taxon>
    </lineage>
</organism>
<proteinExistence type="predicted"/>